<dbReference type="InterPro" id="IPR007627">
    <property type="entry name" value="RNA_pol_sigma70_r2"/>
</dbReference>
<reference evidence="7 10" key="2">
    <citation type="submission" date="2020-08" db="EMBL/GenBank/DDBJ databases">
        <title>Genomic Encyclopedia of Type Strains, Phase III (KMG-III): the genomes of soil and plant-associated and newly described type strains.</title>
        <authorList>
            <person name="Whitman W."/>
        </authorList>
    </citation>
    <scope>NUCLEOTIDE SEQUENCE [LARGE SCALE GENOMIC DNA]</scope>
    <source>
        <strain evidence="7 10">CECT 7753</strain>
    </source>
</reference>
<dbReference type="PANTHER" id="PTHR43133">
    <property type="entry name" value="RNA POLYMERASE ECF-TYPE SIGMA FACTO"/>
    <property type="match status" value="1"/>
</dbReference>
<dbReference type="AlphaFoldDB" id="A0A4P8HP13"/>
<dbReference type="Gene3D" id="1.10.1740.10">
    <property type="match status" value="1"/>
</dbReference>
<dbReference type="CDD" id="cd06171">
    <property type="entry name" value="Sigma70_r4"/>
    <property type="match status" value="1"/>
</dbReference>
<dbReference type="RefSeq" id="WP_137313078.1">
    <property type="nucleotide sequence ID" value="NZ_CP040017.1"/>
</dbReference>
<name>A0A4P8HP13_9BURK</name>
<keyword evidence="4" id="KW-0804">Transcription</keyword>
<dbReference type="SUPFAM" id="SSF88659">
    <property type="entry name" value="Sigma3 and sigma4 domains of RNA polymerase sigma factors"/>
    <property type="match status" value="1"/>
</dbReference>
<sequence length="173" mass="19250">MNAAPRSNELLALRNAFLGSEFKRSYGWLTAAVHRLVGSRNDAEDLAASTFTELAALDDVSHIRQPRALLTTIARRLTYEFWRRRDLERAWLAELALRPEGHAASAEEVCMTVEEIVRIDAALATLSSKAREAFILSQFEELGYAEIAQRLGVSVSMVRKYVAQALAACWPAA</sequence>
<protein>
    <submittedName>
        <fullName evidence="7">RNA polymerase sigma-70 factor (ECF subfamily)</fullName>
    </submittedName>
    <submittedName>
        <fullName evidence="8">Sigma-70 family RNA polymerase sigma factor</fullName>
    </submittedName>
</protein>
<dbReference type="InterPro" id="IPR013325">
    <property type="entry name" value="RNA_pol_sigma_r2"/>
</dbReference>
<comment type="similarity">
    <text evidence="1">Belongs to the sigma-70 factor family. ECF subfamily.</text>
</comment>
<dbReference type="OrthoDB" id="9180690at2"/>
<evidence type="ECO:0000256" key="2">
    <source>
        <dbReference type="ARBA" id="ARBA00023015"/>
    </source>
</evidence>
<dbReference type="EMBL" id="JACHXS010000001">
    <property type="protein sequence ID" value="MBB3220212.1"/>
    <property type="molecule type" value="Genomic_DNA"/>
</dbReference>
<evidence type="ECO:0000313" key="10">
    <source>
        <dbReference type="Proteomes" id="UP000584325"/>
    </source>
</evidence>
<evidence type="ECO:0000313" key="7">
    <source>
        <dbReference type="EMBL" id="MBB3220212.1"/>
    </source>
</evidence>
<evidence type="ECO:0000259" key="5">
    <source>
        <dbReference type="Pfam" id="PF04542"/>
    </source>
</evidence>
<proteinExistence type="inferred from homology"/>
<organism evidence="7 10">
    <name type="scientific">Pseudoduganella umbonata</name>
    <dbReference type="NCBI Taxonomy" id="864828"/>
    <lineage>
        <taxon>Bacteria</taxon>
        <taxon>Pseudomonadati</taxon>
        <taxon>Pseudomonadota</taxon>
        <taxon>Betaproteobacteria</taxon>
        <taxon>Burkholderiales</taxon>
        <taxon>Oxalobacteraceae</taxon>
        <taxon>Telluria group</taxon>
        <taxon>Pseudoduganella</taxon>
    </lineage>
</organism>
<dbReference type="SUPFAM" id="SSF88946">
    <property type="entry name" value="Sigma2 domain of RNA polymerase sigma factors"/>
    <property type="match status" value="1"/>
</dbReference>
<dbReference type="PANTHER" id="PTHR43133:SF63">
    <property type="entry name" value="RNA POLYMERASE SIGMA FACTOR FECI-RELATED"/>
    <property type="match status" value="1"/>
</dbReference>
<evidence type="ECO:0000313" key="8">
    <source>
        <dbReference type="EMBL" id="QCP10194.1"/>
    </source>
</evidence>
<dbReference type="InterPro" id="IPR039425">
    <property type="entry name" value="RNA_pol_sigma-70-like"/>
</dbReference>
<reference evidence="8 9" key="1">
    <citation type="submission" date="2019-05" db="EMBL/GenBank/DDBJ databases">
        <title>Draft Genome Sequences of Six Type Strains of the Genus Massilia.</title>
        <authorList>
            <person name="Miess H."/>
            <person name="Frediansyhah A."/>
            <person name="Gross H."/>
        </authorList>
    </citation>
    <scope>NUCLEOTIDE SEQUENCE [LARGE SCALE GENOMIC DNA]</scope>
    <source>
        <strain evidence="8 9">DSMZ 26121</strain>
    </source>
</reference>
<dbReference type="NCBIfam" id="TIGR02937">
    <property type="entry name" value="sigma70-ECF"/>
    <property type="match status" value="1"/>
</dbReference>
<dbReference type="NCBIfam" id="NF008889">
    <property type="entry name" value="PRK11924.1-1"/>
    <property type="match status" value="1"/>
</dbReference>
<feature type="domain" description="RNA polymerase sigma factor 70 region 4 type 2" evidence="6">
    <location>
        <begin position="118"/>
        <end position="169"/>
    </location>
</feature>
<keyword evidence="9" id="KW-1185">Reference proteome</keyword>
<dbReference type="EMBL" id="CP040017">
    <property type="protein sequence ID" value="QCP10194.1"/>
    <property type="molecule type" value="Genomic_DNA"/>
</dbReference>
<keyword evidence="2" id="KW-0805">Transcription regulation</keyword>
<keyword evidence="3" id="KW-0731">Sigma factor</keyword>
<dbReference type="InterPro" id="IPR013324">
    <property type="entry name" value="RNA_pol_sigma_r3/r4-like"/>
</dbReference>
<dbReference type="GO" id="GO:0006352">
    <property type="term" value="P:DNA-templated transcription initiation"/>
    <property type="evidence" value="ECO:0007669"/>
    <property type="project" value="InterPro"/>
</dbReference>
<evidence type="ECO:0000256" key="3">
    <source>
        <dbReference type="ARBA" id="ARBA00023082"/>
    </source>
</evidence>
<dbReference type="Proteomes" id="UP000584325">
    <property type="component" value="Unassembled WGS sequence"/>
</dbReference>
<evidence type="ECO:0000256" key="4">
    <source>
        <dbReference type="ARBA" id="ARBA00023163"/>
    </source>
</evidence>
<dbReference type="GO" id="GO:0016987">
    <property type="term" value="F:sigma factor activity"/>
    <property type="evidence" value="ECO:0007669"/>
    <property type="project" value="UniProtKB-KW"/>
</dbReference>
<feature type="domain" description="RNA polymerase sigma-70 region 2" evidence="5">
    <location>
        <begin position="23"/>
        <end position="86"/>
    </location>
</feature>
<evidence type="ECO:0000313" key="9">
    <source>
        <dbReference type="Proteomes" id="UP000298763"/>
    </source>
</evidence>
<evidence type="ECO:0000256" key="1">
    <source>
        <dbReference type="ARBA" id="ARBA00010641"/>
    </source>
</evidence>
<dbReference type="Pfam" id="PF04542">
    <property type="entry name" value="Sigma70_r2"/>
    <property type="match status" value="1"/>
</dbReference>
<dbReference type="GO" id="GO:0003677">
    <property type="term" value="F:DNA binding"/>
    <property type="evidence" value="ECO:0007669"/>
    <property type="project" value="InterPro"/>
</dbReference>
<dbReference type="InterPro" id="IPR013249">
    <property type="entry name" value="RNA_pol_sigma70_r4_t2"/>
</dbReference>
<evidence type="ECO:0000259" key="6">
    <source>
        <dbReference type="Pfam" id="PF08281"/>
    </source>
</evidence>
<dbReference type="InterPro" id="IPR014284">
    <property type="entry name" value="RNA_pol_sigma-70_dom"/>
</dbReference>
<dbReference type="Pfam" id="PF08281">
    <property type="entry name" value="Sigma70_r4_2"/>
    <property type="match status" value="1"/>
</dbReference>
<gene>
    <name evidence="8" type="ORF">FCL38_06980</name>
    <name evidence="7" type="ORF">FHS02_000999</name>
</gene>
<dbReference type="Proteomes" id="UP000298763">
    <property type="component" value="Chromosome"/>
</dbReference>
<dbReference type="Gene3D" id="1.10.10.10">
    <property type="entry name" value="Winged helix-like DNA-binding domain superfamily/Winged helix DNA-binding domain"/>
    <property type="match status" value="1"/>
</dbReference>
<dbReference type="InterPro" id="IPR036388">
    <property type="entry name" value="WH-like_DNA-bd_sf"/>
</dbReference>
<accession>A0A4P8HP13</accession>